<feature type="transmembrane region" description="Helical" evidence="7">
    <location>
        <begin position="284"/>
        <end position="303"/>
    </location>
</feature>
<dbReference type="GO" id="GO:0009706">
    <property type="term" value="C:chloroplast inner membrane"/>
    <property type="evidence" value="ECO:0007669"/>
    <property type="project" value="TreeGrafter"/>
</dbReference>
<dbReference type="Pfam" id="PF03647">
    <property type="entry name" value="Tmemb_14"/>
    <property type="match status" value="1"/>
</dbReference>
<comment type="similarity">
    <text evidence="2">Belongs to the TMEM14 family.</text>
</comment>
<evidence type="ECO:0000256" key="7">
    <source>
        <dbReference type="SAM" id="Phobius"/>
    </source>
</evidence>
<evidence type="ECO:0000256" key="4">
    <source>
        <dbReference type="ARBA" id="ARBA00022989"/>
    </source>
</evidence>
<accession>A0A9N7RLR2</accession>
<protein>
    <submittedName>
        <fullName evidence="8">Protein FATTY ACID EXPORT 3- chloroplastic</fullName>
    </submittedName>
</protein>
<dbReference type="GO" id="GO:0015245">
    <property type="term" value="F:fatty acid transmembrane transporter activity"/>
    <property type="evidence" value="ECO:0007669"/>
    <property type="project" value="TreeGrafter"/>
</dbReference>
<evidence type="ECO:0000313" key="8">
    <source>
        <dbReference type="EMBL" id="CAA0836195.1"/>
    </source>
</evidence>
<dbReference type="EMBL" id="CACSLK010030184">
    <property type="protein sequence ID" value="CAA0836195.1"/>
    <property type="molecule type" value="Genomic_DNA"/>
</dbReference>
<comment type="caution">
    <text evidence="8">The sequence shown here is derived from an EMBL/GenBank/DDBJ whole genome shotgun (WGS) entry which is preliminary data.</text>
</comment>
<reference evidence="8" key="1">
    <citation type="submission" date="2019-12" db="EMBL/GenBank/DDBJ databases">
        <authorList>
            <person name="Scholes J."/>
        </authorList>
    </citation>
    <scope>NUCLEOTIDE SEQUENCE</scope>
</reference>
<dbReference type="InterPro" id="IPR005349">
    <property type="entry name" value="TMEM14"/>
</dbReference>
<evidence type="ECO:0000256" key="6">
    <source>
        <dbReference type="SAM" id="MobiDB-lite"/>
    </source>
</evidence>
<dbReference type="Gene3D" id="1.10.10.1740">
    <property type="entry name" value="Transmembrane protein 14-like"/>
    <property type="match status" value="1"/>
</dbReference>
<evidence type="ECO:0000256" key="2">
    <source>
        <dbReference type="ARBA" id="ARBA00007590"/>
    </source>
</evidence>
<keyword evidence="5 7" id="KW-0472">Membrane</keyword>
<evidence type="ECO:0000313" key="9">
    <source>
        <dbReference type="Proteomes" id="UP001153555"/>
    </source>
</evidence>
<comment type="subcellular location">
    <subcellularLocation>
        <location evidence="1">Membrane</location>
    </subcellularLocation>
</comment>
<feature type="transmembrane region" description="Helical" evidence="7">
    <location>
        <begin position="229"/>
        <end position="249"/>
    </location>
</feature>
<dbReference type="AlphaFoldDB" id="A0A9N7RLR2"/>
<feature type="transmembrane region" description="Helical" evidence="7">
    <location>
        <begin position="255"/>
        <end position="272"/>
    </location>
</feature>
<dbReference type="OrthoDB" id="768548at2759"/>
<dbReference type="PANTHER" id="PTHR12668">
    <property type="entry name" value="TRANSMEMBRANE PROTEIN 14, 15"/>
    <property type="match status" value="1"/>
</dbReference>
<evidence type="ECO:0000256" key="5">
    <source>
        <dbReference type="ARBA" id="ARBA00023136"/>
    </source>
</evidence>
<dbReference type="PANTHER" id="PTHR12668:SF43">
    <property type="entry name" value="TRANSMEMBRANE PROTEIN 14 HOMOLOG"/>
    <property type="match status" value="1"/>
</dbReference>
<organism evidence="8 9">
    <name type="scientific">Striga hermonthica</name>
    <name type="common">Purple witchweed</name>
    <name type="synonym">Buchnera hermonthica</name>
    <dbReference type="NCBI Taxonomy" id="68872"/>
    <lineage>
        <taxon>Eukaryota</taxon>
        <taxon>Viridiplantae</taxon>
        <taxon>Streptophyta</taxon>
        <taxon>Embryophyta</taxon>
        <taxon>Tracheophyta</taxon>
        <taxon>Spermatophyta</taxon>
        <taxon>Magnoliopsida</taxon>
        <taxon>eudicotyledons</taxon>
        <taxon>Gunneridae</taxon>
        <taxon>Pentapetalae</taxon>
        <taxon>asterids</taxon>
        <taxon>lamiids</taxon>
        <taxon>Lamiales</taxon>
        <taxon>Orobanchaceae</taxon>
        <taxon>Buchnereae</taxon>
        <taxon>Striga</taxon>
    </lineage>
</organism>
<name>A0A9N7RLR2_STRHE</name>
<proteinExistence type="inferred from homology"/>
<evidence type="ECO:0000256" key="1">
    <source>
        <dbReference type="ARBA" id="ARBA00004370"/>
    </source>
</evidence>
<keyword evidence="4 7" id="KW-1133">Transmembrane helix</keyword>
<gene>
    <name evidence="8" type="ORF">SHERM_03306</name>
</gene>
<dbReference type="InterPro" id="IPR044890">
    <property type="entry name" value="TMEM14_sf"/>
</dbReference>
<feature type="compositionally biased region" description="Basic and acidic residues" evidence="6">
    <location>
        <begin position="78"/>
        <end position="98"/>
    </location>
</feature>
<feature type="transmembrane region" description="Helical" evidence="7">
    <location>
        <begin position="202"/>
        <end position="222"/>
    </location>
</feature>
<sequence>MSISLEMAALGNPSSSLTRGAPASMALCRASPAQLGFGARCRGKIRCSLSVSALPAVFGVDLRRRSLRKRSVPSFAASHEESAPNIDIEKEKADQKVGDQESQEAWKDALASFKQEALKMLSISKDAYELYSEKALIILKETSESLKIQAEKAGQELAAEAKVKAEESKEYLATAPEPVKDVVDTLASLPDESKNVGNMREFYVGIPYGILLSVGGFIWFMITGSIPAIRFGVILGGTLLALSLSSLRLWKKGEISPIMLAGQTAIVTILLLRELRLFCSRPSCIGNIVSVFVSLGVFLFYSYKLYKDGGWRASFPNIFPED</sequence>
<evidence type="ECO:0000256" key="3">
    <source>
        <dbReference type="ARBA" id="ARBA00022692"/>
    </source>
</evidence>
<keyword evidence="3 7" id="KW-0812">Transmembrane</keyword>
<dbReference type="Proteomes" id="UP001153555">
    <property type="component" value="Unassembled WGS sequence"/>
</dbReference>
<keyword evidence="9" id="KW-1185">Reference proteome</keyword>
<feature type="region of interest" description="Disordered" evidence="6">
    <location>
        <begin position="73"/>
        <end position="98"/>
    </location>
</feature>